<accession>A0AAX4K8U6</accession>
<gene>
    <name evidence="1" type="ORF">V865_000383</name>
</gene>
<keyword evidence="2" id="KW-1185">Reference proteome</keyword>
<proteinExistence type="predicted"/>
<organism evidence="1 2">
    <name type="scientific">Kwoniella europaea PYCC6329</name>
    <dbReference type="NCBI Taxonomy" id="1423913"/>
    <lineage>
        <taxon>Eukaryota</taxon>
        <taxon>Fungi</taxon>
        <taxon>Dikarya</taxon>
        <taxon>Basidiomycota</taxon>
        <taxon>Agaricomycotina</taxon>
        <taxon>Tremellomycetes</taxon>
        <taxon>Tremellales</taxon>
        <taxon>Cryptococcaceae</taxon>
        <taxon>Kwoniella</taxon>
    </lineage>
</organism>
<dbReference type="RefSeq" id="XP_066080311.1">
    <property type="nucleotide sequence ID" value="XM_066224214.1"/>
</dbReference>
<reference evidence="1 2" key="1">
    <citation type="submission" date="2024-01" db="EMBL/GenBank/DDBJ databases">
        <title>Comparative genomics of Cryptococcus and Kwoniella reveals pathogenesis evolution and contrasting modes of karyotype evolution via chromosome fusion or intercentromeric recombination.</title>
        <authorList>
            <person name="Coelho M.A."/>
            <person name="David-Palma M."/>
            <person name="Shea T."/>
            <person name="Bowers K."/>
            <person name="McGinley-Smith S."/>
            <person name="Mohammad A.W."/>
            <person name="Gnirke A."/>
            <person name="Yurkov A.M."/>
            <person name="Nowrousian M."/>
            <person name="Sun S."/>
            <person name="Cuomo C.A."/>
            <person name="Heitman J."/>
        </authorList>
    </citation>
    <scope>NUCLEOTIDE SEQUENCE [LARGE SCALE GENOMIC DNA]</scope>
    <source>
        <strain evidence="1 2">PYCC6329</strain>
    </source>
</reference>
<dbReference type="KEGG" id="ker:91099187"/>
<dbReference type="Proteomes" id="UP001358614">
    <property type="component" value="Chromosome 1"/>
</dbReference>
<evidence type="ECO:0000313" key="1">
    <source>
        <dbReference type="EMBL" id="WWD02344.1"/>
    </source>
</evidence>
<name>A0AAX4K8U6_9TREE</name>
<protein>
    <submittedName>
        <fullName evidence="1">Uncharacterized protein</fullName>
    </submittedName>
</protein>
<dbReference type="AlphaFoldDB" id="A0AAX4K8U6"/>
<sequence length="90" mass="10759">MLSTVVDSISGFAFCSKFLWKDYKSMPQREAEERATSKFYEEQRKKNGDVRLSLKDIETIVDELRYLAEDWKQRYVMSEEDKSHYFNDGN</sequence>
<dbReference type="GeneID" id="91099187"/>
<dbReference type="EMBL" id="CP144089">
    <property type="protein sequence ID" value="WWD02344.1"/>
    <property type="molecule type" value="Genomic_DNA"/>
</dbReference>
<evidence type="ECO:0000313" key="2">
    <source>
        <dbReference type="Proteomes" id="UP001358614"/>
    </source>
</evidence>